<evidence type="ECO:0000256" key="5">
    <source>
        <dbReference type="ARBA" id="ARBA00004692"/>
    </source>
</evidence>
<keyword evidence="11 14" id="KW-0418">Kinase</keyword>
<evidence type="ECO:0000256" key="3">
    <source>
        <dbReference type="ARBA" id="ARBA00001522"/>
    </source>
</evidence>
<evidence type="ECO:0000256" key="2">
    <source>
        <dbReference type="ARBA" id="ARBA00000711"/>
    </source>
</evidence>
<feature type="binding site" evidence="16">
    <location>
        <begin position="7"/>
        <end position="14"/>
    </location>
    <ligand>
        <name>GTP</name>
        <dbReference type="ChEBI" id="CHEBI:37565"/>
    </ligand>
</feature>
<dbReference type="Pfam" id="PF02283">
    <property type="entry name" value="CobU"/>
    <property type="match status" value="1"/>
</dbReference>
<evidence type="ECO:0000256" key="4">
    <source>
        <dbReference type="ARBA" id="ARBA00003889"/>
    </source>
</evidence>
<evidence type="ECO:0000256" key="7">
    <source>
        <dbReference type="ARBA" id="ARBA00007490"/>
    </source>
</evidence>
<feature type="binding site" evidence="16">
    <location>
        <begin position="32"/>
        <end position="34"/>
    </location>
    <ligand>
        <name>GTP</name>
        <dbReference type="ChEBI" id="CHEBI:37565"/>
    </ligand>
</feature>
<feature type="binding site" evidence="16">
    <location>
        <position position="60"/>
    </location>
    <ligand>
        <name>GTP</name>
        <dbReference type="ChEBI" id="CHEBI:37565"/>
    </ligand>
</feature>
<reference evidence="17 18" key="2">
    <citation type="submission" date="2016-03" db="EMBL/GenBank/DDBJ databases">
        <title>New uncultured bacterium of the family Gallionellaceae from acid mine drainage: description and reconstruction of genome based on metagenomic analysis of microbial community.</title>
        <authorList>
            <person name="Kadnikov V."/>
            <person name="Ivasenko D."/>
            <person name="Beletsky A."/>
            <person name="Mardanov A."/>
            <person name="Danilova E."/>
            <person name="Pimenov N."/>
            <person name="Karnachuk O."/>
            <person name="Ravin N."/>
        </authorList>
    </citation>
    <scope>NUCLEOTIDE SEQUENCE [LARGE SCALE GENOMIC DNA]</scope>
    <source>
        <strain evidence="17">ShG14-8</strain>
    </source>
</reference>
<accession>A0A139BS92</accession>
<keyword evidence="12 14" id="KW-0067">ATP-binding</keyword>
<evidence type="ECO:0000256" key="1">
    <source>
        <dbReference type="ARBA" id="ARBA00000312"/>
    </source>
</evidence>
<evidence type="ECO:0000256" key="13">
    <source>
        <dbReference type="ARBA" id="ARBA00023134"/>
    </source>
</evidence>
<comment type="similarity">
    <text evidence="7 14">Belongs to the CobU/CobP family.</text>
</comment>
<evidence type="ECO:0000256" key="10">
    <source>
        <dbReference type="ARBA" id="ARBA00022741"/>
    </source>
</evidence>
<evidence type="ECO:0000256" key="16">
    <source>
        <dbReference type="PIRSR" id="PIRSR006135-2"/>
    </source>
</evidence>
<comment type="function">
    <text evidence="4 14">Catalyzes ATP-dependent phosphorylation of adenosylcobinamide and addition of GMP to adenosylcobinamide phosphate.</text>
</comment>
<dbReference type="InterPro" id="IPR003203">
    <property type="entry name" value="CobU/CobP"/>
</dbReference>
<comment type="catalytic activity">
    <reaction evidence="1 14">
        <text>adenosylcob(III)inamide + ATP = adenosylcob(III)inamide phosphate + ADP + H(+)</text>
        <dbReference type="Rhea" id="RHEA:15769"/>
        <dbReference type="ChEBI" id="CHEBI:2480"/>
        <dbReference type="ChEBI" id="CHEBI:15378"/>
        <dbReference type="ChEBI" id="CHEBI:30616"/>
        <dbReference type="ChEBI" id="CHEBI:58502"/>
        <dbReference type="ChEBI" id="CHEBI:456216"/>
        <dbReference type="EC" id="2.7.1.156"/>
    </reaction>
</comment>
<comment type="pathway">
    <text evidence="5 14">Cofactor biosynthesis; adenosylcobalamin biosynthesis; adenosylcobalamin from cob(II)yrinate a,c-diamide: step 6/7.</text>
</comment>
<keyword evidence="9 14" id="KW-0808">Transferase</keyword>
<reference evidence="17 18" key="1">
    <citation type="submission" date="2016-02" db="EMBL/GenBank/DDBJ databases">
        <authorList>
            <person name="Wen L."/>
            <person name="He K."/>
            <person name="Yang H."/>
        </authorList>
    </citation>
    <scope>NUCLEOTIDE SEQUENCE [LARGE SCALE GENOMIC DNA]</scope>
    <source>
        <strain evidence="17">ShG14-8</strain>
    </source>
</reference>
<dbReference type="GO" id="GO:0009236">
    <property type="term" value="P:cobalamin biosynthetic process"/>
    <property type="evidence" value="ECO:0007669"/>
    <property type="project" value="UniProtKB-UniRule"/>
</dbReference>
<dbReference type="Gene3D" id="3.40.50.300">
    <property type="entry name" value="P-loop containing nucleotide triphosphate hydrolases"/>
    <property type="match status" value="1"/>
</dbReference>
<dbReference type="Proteomes" id="UP000070578">
    <property type="component" value="Unassembled WGS sequence"/>
</dbReference>
<dbReference type="GO" id="GO:0008820">
    <property type="term" value="F:cobinamide phosphate guanylyltransferase activity"/>
    <property type="evidence" value="ECO:0007669"/>
    <property type="project" value="UniProtKB-UniRule"/>
</dbReference>
<proteinExistence type="inferred from homology"/>
<comment type="caution">
    <text evidence="17">The sequence shown here is derived from an EMBL/GenBank/DDBJ whole genome shotgun (WGS) entry which is preliminary data.</text>
</comment>
<dbReference type="AlphaFoldDB" id="A0A139BS92"/>
<comment type="pathway">
    <text evidence="6 14">Cofactor biosynthesis; adenosylcobalamin biosynthesis; adenosylcobalamin from cob(II)yrinate a,c-diamide: step 5/7.</text>
</comment>
<evidence type="ECO:0000256" key="12">
    <source>
        <dbReference type="ARBA" id="ARBA00022840"/>
    </source>
</evidence>
<dbReference type="PANTHER" id="PTHR34848:SF1">
    <property type="entry name" value="BIFUNCTIONAL ADENOSYLCOBALAMIN BIOSYNTHESIS PROTEIN COBU"/>
    <property type="match status" value="1"/>
</dbReference>
<comment type="catalytic activity">
    <reaction evidence="2 14">
        <text>adenosylcob(III)inamide phosphate + GTP + H(+) = adenosylcob(III)inamide-GDP + diphosphate</text>
        <dbReference type="Rhea" id="RHEA:22712"/>
        <dbReference type="ChEBI" id="CHEBI:15378"/>
        <dbReference type="ChEBI" id="CHEBI:33019"/>
        <dbReference type="ChEBI" id="CHEBI:37565"/>
        <dbReference type="ChEBI" id="CHEBI:58502"/>
        <dbReference type="ChEBI" id="CHEBI:60487"/>
        <dbReference type="EC" id="2.7.7.62"/>
    </reaction>
</comment>
<dbReference type="FunFam" id="3.40.50.300:FF:001825">
    <property type="entry name" value="Bifunctional adenosylcobalamin biosynthesis protein"/>
    <property type="match status" value="1"/>
</dbReference>
<organism evidence="17 18">
    <name type="scientific">Candidatus Gallionella acididurans</name>
    <dbReference type="NCBI Taxonomy" id="1796491"/>
    <lineage>
        <taxon>Bacteria</taxon>
        <taxon>Pseudomonadati</taxon>
        <taxon>Pseudomonadota</taxon>
        <taxon>Betaproteobacteria</taxon>
        <taxon>Nitrosomonadales</taxon>
        <taxon>Gallionellaceae</taxon>
        <taxon>Gallionella</taxon>
    </lineage>
</organism>
<evidence type="ECO:0000313" key="18">
    <source>
        <dbReference type="Proteomes" id="UP000070578"/>
    </source>
</evidence>
<dbReference type="PANTHER" id="PTHR34848">
    <property type="match status" value="1"/>
</dbReference>
<sequence>MKELIIGGSRSGKSRLAERHALNSGLHVTYIATATAGDKEMAIRIAQHQSRRPAEWALVEEPVRLADALQNHAAQECCLLVDCLTLWLSNLVCGDEVMQLEEERDRFLKILPDLPGHIILVTSEVGMGIVPMGELSRRFSDEAGWLNQSVAAICDQVTLTVAGLAYPLKR</sequence>
<dbReference type="GO" id="GO:0005524">
    <property type="term" value="F:ATP binding"/>
    <property type="evidence" value="ECO:0007669"/>
    <property type="project" value="UniProtKB-UniRule"/>
</dbReference>
<keyword evidence="10 14" id="KW-0547">Nucleotide-binding</keyword>
<dbReference type="CDD" id="cd00544">
    <property type="entry name" value="CobU"/>
    <property type="match status" value="1"/>
</dbReference>
<evidence type="ECO:0000313" key="17">
    <source>
        <dbReference type="EMBL" id="KXS31841.1"/>
    </source>
</evidence>
<dbReference type="EMBL" id="LSLI01000053">
    <property type="protein sequence ID" value="KXS31841.1"/>
    <property type="molecule type" value="Genomic_DNA"/>
</dbReference>
<evidence type="ECO:0000256" key="15">
    <source>
        <dbReference type="PIRSR" id="PIRSR006135-1"/>
    </source>
</evidence>
<evidence type="ECO:0000256" key="9">
    <source>
        <dbReference type="ARBA" id="ARBA00022679"/>
    </source>
</evidence>
<dbReference type="EC" id="2.7.7.62" evidence="14"/>
<keyword evidence="8 14" id="KW-0169">Cobalamin biosynthesis</keyword>
<dbReference type="UniPathway" id="UPA00148">
    <property type="reaction ID" value="UER00236"/>
</dbReference>
<feature type="binding site" evidence="16">
    <location>
        <position position="82"/>
    </location>
    <ligand>
        <name>GTP</name>
        <dbReference type="ChEBI" id="CHEBI:37565"/>
    </ligand>
</feature>
<name>A0A139BS92_9PROT</name>
<protein>
    <recommendedName>
        <fullName evidence="14">Bifunctional adenosylcobalamin biosynthesis protein</fullName>
        <ecNumber evidence="14">2.7.1.156</ecNumber>
        <ecNumber evidence="14">2.7.7.62</ecNumber>
    </recommendedName>
</protein>
<dbReference type="EC" id="2.7.1.156" evidence="14"/>
<evidence type="ECO:0000256" key="8">
    <source>
        <dbReference type="ARBA" id="ARBA00022573"/>
    </source>
</evidence>
<dbReference type="GO" id="GO:0043752">
    <property type="term" value="F:adenosylcobinamide kinase activity"/>
    <property type="evidence" value="ECO:0007669"/>
    <property type="project" value="UniProtKB-EC"/>
</dbReference>
<gene>
    <name evidence="17" type="ORF">AWT59_2016</name>
</gene>
<evidence type="ECO:0000256" key="6">
    <source>
        <dbReference type="ARBA" id="ARBA00005159"/>
    </source>
</evidence>
<dbReference type="PIRSF" id="PIRSF006135">
    <property type="entry name" value="CobU"/>
    <property type="match status" value="1"/>
</dbReference>
<evidence type="ECO:0000256" key="14">
    <source>
        <dbReference type="PIRNR" id="PIRNR006135"/>
    </source>
</evidence>
<dbReference type="InterPro" id="IPR027417">
    <property type="entry name" value="P-loop_NTPase"/>
</dbReference>
<dbReference type="NCBIfam" id="NF004469">
    <property type="entry name" value="PRK05800.1"/>
    <property type="match status" value="1"/>
</dbReference>
<dbReference type="GO" id="GO:0005525">
    <property type="term" value="F:GTP binding"/>
    <property type="evidence" value="ECO:0007669"/>
    <property type="project" value="UniProtKB-UniRule"/>
</dbReference>
<feature type="active site" description="GMP-histidine intermediate" evidence="15">
    <location>
        <position position="48"/>
    </location>
</feature>
<comment type="catalytic activity">
    <reaction evidence="3">
        <text>adenosylcob(III)inamide + GTP = adenosylcob(III)inamide phosphate + GDP + H(+)</text>
        <dbReference type="Rhea" id="RHEA:15765"/>
        <dbReference type="ChEBI" id="CHEBI:2480"/>
        <dbReference type="ChEBI" id="CHEBI:15378"/>
        <dbReference type="ChEBI" id="CHEBI:37565"/>
        <dbReference type="ChEBI" id="CHEBI:58189"/>
        <dbReference type="ChEBI" id="CHEBI:58502"/>
        <dbReference type="EC" id="2.7.1.156"/>
    </reaction>
</comment>
<dbReference type="PATRIC" id="fig|1796491.3.peg.2198"/>
<keyword evidence="13 14" id="KW-0342">GTP-binding</keyword>
<evidence type="ECO:0000256" key="11">
    <source>
        <dbReference type="ARBA" id="ARBA00022777"/>
    </source>
</evidence>
<dbReference type="SUPFAM" id="SSF52540">
    <property type="entry name" value="P-loop containing nucleoside triphosphate hydrolases"/>
    <property type="match status" value="1"/>
</dbReference>